<dbReference type="EMBL" id="HBGN01018227">
    <property type="protein sequence ID" value="CAD9331095.1"/>
    <property type="molecule type" value="Transcribed_RNA"/>
</dbReference>
<dbReference type="GO" id="GO:0051015">
    <property type="term" value="F:actin filament binding"/>
    <property type="evidence" value="ECO:0007669"/>
    <property type="project" value="TreeGrafter"/>
</dbReference>
<dbReference type="GO" id="GO:0005737">
    <property type="term" value="C:cytoplasm"/>
    <property type="evidence" value="ECO:0007669"/>
    <property type="project" value="TreeGrafter"/>
</dbReference>
<sequence length="244" mass="26629">MTLSKKLPIISSPNKLLKYILNEDWSAVKSRCKKYPREAAVWTKRVGFFKGEHWSCVLPIHQACALCAPKDVIDSLIIAYPKGVQAIESEFKRLPLHIACLNGCLVDVIELLLSYNPLGAQIKDSIGRVPIHYACCNGSDPDVLDCLLSVNPATAKIADKAGWLPIHVACIKGVSMESIRKLLDANPSSVASETAKGSTPLRLISKTNCKNRGEIASLLANLSMERTYANCPAGERRRVVSFAA</sequence>
<dbReference type="InterPro" id="IPR002110">
    <property type="entry name" value="Ankyrin_rpt"/>
</dbReference>
<protein>
    <submittedName>
        <fullName evidence="3">Uncharacterized protein</fullName>
    </submittedName>
</protein>
<accession>A0A7S2EDY6</accession>
<organism evidence="3">
    <name type="scientific">Ditylum brightwellii</name>
    <dbReference type="NCBI Taxonomy" id="49249"/>
    <lineage>
        <taxon>Eukaryota</taxon>
        <taxon>Sar</taxon>
        <taxon>Stramenopiles</taxon>
        <taxon>Ochrophyta</taxon>
        <taxon>Bacillariophyta</taxon>
        <taxon>Mediophyceae</taxon>
        <taxon>Lithodesmiophycidae</taxon>
        <taxon>Lithodesmiales</taxon>
        <taxon>Lithodesmiaceae</taxon>
        <taxon>Ditylum</taxon>
    </lineage>
</organism>
<dbReference type="PANTHER" id="PTHR24153:SF8">
    <property type="entry name" value="FORKED, ISOFORM F"/>
    <property type="match status" value="1"/>
</dbReference>
<keyword evidence="1" id="KW-0677">Repeat</keyword>
<dbReference type="InterPro" id="IPR036770">
    <property type="entry name" value="Ankyrin_rpt-contain_sf"/>
</dbReference>
<name>A0A7S2EDY6_9STRA</name>
<dbReference type="GO" id="GO:0051017">
    <property type="term" value="P:actin filament bundle assembly"/>
    <property type="evidence" value="ECO:0007669"/>
    <property type="project" value="TreeGrafter"/>
</dbReference>
<dbReference type="PANTHER" id="PTHR24153">
    <property type="entry name" value="ESPIN"/>
    <property type="match status" value="1"/>
</dbReference>
<dbReference type="SMART" id="SM00248">
    <property type="entry name" value="ANK"/>
    <property type="match status" value="3"/>
</dbReference>
<dbReference type="Gene3D" id="1.25.40.20">
    <property type="entry name" value="Ankyrin repeat-containing domain"/>
    <property type="match status" value="1"/>
</dbReference>
<dbReference type="SUPFAM" id="SSF48403">
    <property type="entry name" value="Ankyrin repeat"/>
    <property type="match status" value="1"/>
</dbReference>
<keyword evidence="2" id="KW-0040">ANK repeat</keyword>
<reference evidence="3" key="1">
    <citation type="submission" date="2021-01" db="EMBL/GenBank/DDBJ databases">
        <authorList>
            <person name="Corre E."/>
            <person name="Pelletier E."/>
            <person name="Niang G."/>
            <person name="Scheremetjew M."/>
            <person name="Finn R."/>
            <person name="Kale V."/>
            <person name="Holt S."/>
            <person name="Cochrane G."/>
            <person name="Meng A."/>
            <person name="Brown T."/>
            <person name="Cohen L."/>
        </authorList>
    </citation>
    <scope>NUCLEOTIDE SEQUENCE</scope>
    <source>
        <strain evidence="3">Pop2</strain>
    </source>
</reference>
<evidence type="ECO:0000313" key="3">
    <source>
        <dbReference type="EMBL" id="CAD9331095.1"/>
    </source>
</evidence>
<gene>
    <name evidence="3" type="ORF">DBRI1063_LOCUS11629</name>
</gene>
<dbReference type="AlphaFoldDB" id="A0A7S2EDY6"/>
<evidence type="ECO:0000256" key="1">
    <source>
        <dbReference type="ARBA" id="ARBA00022737"/>
    </source>
</evidence>
<dbReference type="Pfam" id="PF12796">
    <property type="entry name" value="Ank_2"/>
    <property type="match status" value="1"/>
</dbReference>
<evidence type="ECO:0000256" key="2">
    <source>
        <dbReference type="ARBA" id="ARBA00023043"/>
    </source>
</evidence>
<proteinExistence type="predicted"/>
<dbReference type="InterPro" id="IPR052420">
    <property type="entry name" value="Espin/Espin-like"/>
</dbReference>